<dbReference type="GO" id="GO:0015627">
    <property type="term" value="C:type II protein secretion system complex"/>
    <property type="evidence" value="ECO:0007669"/>
    <property type="project" value="TreeGrafter"/>
</dbReference>
<sequence>MAQIIIDKKRITIIAVIIFVFILFLSIKLYDRNDKTEEITTMAELEKEEVAPIPEKPKPSIVYIDIKGAVVKPGVYKLEDGKRVLDAIQMAGGFQTDADQIKINLAARVTDEMVLYIPVIGEVIVNDIGLPANEVDDGKININTATPSELESLPGIGAAKAASIITFREQNGPFKEIEDLVNVSGIGAKSFEKLKDQIKVR</sequence>
<dbReference type="InterPro" id="IPR004509">
    <property type="entry name" value="Competence_ComEA_HhH"/>
</dbReference>
<dbReference type="RefSeq" id="WP_035195876.1">
    <property type="nucleotide sequence ID" value="NZ_JJRY01000009.1"/>
</dbReference>
<evidence type="ECO:0000256" key="1">
    <source>
        <dbReference type="SAM" id="Phobius"/>
    </source>
</evidence>
<dbReference type="Pfam" id="PF12836">
    <property type="entry name" value="HHH_3"/>
    <property type="match status" value="1"/>
</dbReference>
<dbReference type="Proteomes" id="UP000027936">
    <property type="component" value="Unassembled WGS sequence"/>
</dbReference>
<keyword evidence="1" id="KW-0472">Membrane</keyword>
<dbReference type="GO" id="GO:0003677">
    <property type="term" value="F:DNA binding"/>
    <property type="evidence" value="ECO:0007669"/>
    <property type="project" value="InterPro"/>
</dbReference>
<dbReference type="AlphaFoldDB" id="A0A072NKC6"/>
<dbReference type="PANTHER" id="PTHR21180:SF32">
    <property type="entry name" value="ENDONUCLEASE_EXONUCLEASE_PHOSPHATASE FAMILY DOMAIN-CONTAINING PROTEIN 1"/>
    <property type="match status" value="1"/>
</dbReference>
<dbReference type="NCBIfam" id="TIGR00426">
    <property type="entry name" value="competence protein ComEA helix-hairpin-helix repeat region"/>
    <property type="match status" value="1"/>
</dbReference>
<dbReference type="Pfam" id="PF10531">
    <property type="entry name" value="SLBB"/>
    <property type="match status" value="1"/>
</dbReference>
<dbReference type="InterPro" id="IPR003583">
    <property type="entry name" value="Hlx-hairpin-Hlx_DNA-bd_motif"/>
</dbReference>
<feature type="domain" description="Helix-hairpin-helix DNA-binding motif class 1" evidence="2">
    <location>
        <begin position="148"/>
        <end position="167"/>
    </location>
</feature>
<dbReference type="InterPro" id="IPR010994">
    <property type="entry name" value="RuvA_2-like"/>
</dbReference>
<evidence type="ECO:0000313" key="4">
    <source>
        <dbReference type="Proteomes" id="UP000027936"/>
    </source>
</evidence>
<dbReference type="GO" id="GO:0015628">
    <property type="term" value="P:protein secretion by the type II secretion system"/>
    <property type="evidence" value="ECO:0007669"/>
    <property type="project" value="TreeGrafter"/>
</dbReference>
<dbReference type="EMBL" id="JJRY01000009">
    <property type="protein sequence ID" value="KEF38114.1"/>
    <property type="molecule type" value="Genomic_DNA"/>
</dbReference>
<keyword evidence="1" id="KW-1133">Transmembrane helix</keyword>
<dbReference type="Gene3D" id="1.10.150.310">
    <property type="entry name" value="Tex RuvX-like domain-like"/>
    <property type="match status" value="1"/>
</dbReference>
<dbReference type="PATRIC" id="fig|1348973.3.peg.2450"/>
<reference evidence="3 4" key="1">
    <citation type="submission" date="2014-04" db="EMBL/GenBank/DDBJ databases">
        <title>Draft genome sequence of Bacillus azotoformans MEV2011, a (co-) denitrifying strain unable to grow in the presence of oxygen.</title>
        <authorList>
            <person name="Nielsen M."/>
            <person name="Schreiber L."/>
            <person name="Finster K."/>
            <person name="Schramm A."/>
        </authorList>
    </citation>
    <scope>NUCLEOTIDE SEQUENCE [LARGE SCALE GENOMIC DNA]</scope>
    <source>
        <strain evidence="3 4">MEV2011</strain>
    </source>
</reference>
<dbReference type="SUPFAM" id="SSF47781">
    <property type="entry name" value="RuvA domain 2-like"/>
    <property type="match status" value="1"/>
</dbReference>
<proteinExistence type="predicted"/>
<name>A0A072NKC6_SCHAZ</name>
<dbReference type="InterPro" id="IPR019554">
    <property type="entry name" value="Soluble_ligand-bd"/>
</dbReference>
<accession>A0A072NKC6</accession>
<organism evidence="3 4">
    <name type="scientific">Schinkia azotoformans MEV2011</name>
    <dbReference type="NCBI Taxonomy" id="1348973"/>
    <lineage>
        <taxon>Bacteria</taxon>
        <taxon>Bacillati</taxon>
        <taxon>Bacillota</taxon>
        <taxon>Bacilli</taxon>
        <taxon>Bacillales</taxon>
        <taxon>Bacillaceae</taxon>
        <taxon>Calidifontibacillus/Schinkia group</taxon>
        <taxon>Schinkia</taxon>
    </lineage>
</organism>
<dbReference type="OrthoDB" id="9790239at2"/>
<evidence type="ECO:0000313" key="3">
    <source>
        <dbReference type="EMBL" id="KEF38114.1"/>
    </source>
</evidence>
<dbReference type="GO" id="GO:0006281">
    <property type="term" value="P:DNA repair"/>
    <property type="evidence" value="ECO:0007669"/>
    <property type="project" value="InterPro"/>
</dbReference>
<comment type="caution">
    <text evidence="3">The sequence shown here is derived from an EMBL/GenBank/DDBJ whole genome shotgun (WGS) entry which is preliminary data.</text>
</comment>
<dbReference type="SMART" id="SM00278">
    <property type="entry name" value="HhH1"/>
    <property type="match status" value="2"/>
</dbReference>
<feature type="transmembrane region" description="Helical" evidence="1">
    <location>
        <begin position="12"/>
        <end position="30"/>
    </location>
</feature>
<protein>
    <submittedName>
        <fullName evidence="3">Competence protein ComEA-like protein with helix-hairpin-helix repeat region</fullName>
    </submittedName>
</protein>
<dbReference type="InterPro" id="IPR051675">
    <property type="entry name" value="Endo/Exo/Phosphatase_dom_1"/>
</dbReference>
<dbReference type="PANTHER" id="PTHR21180">
    <property type="entry name" value="ENDONUCLEASE/EXONUCLEASE/PHOSPHATASE FAMILY DOMAIN-CONTAINING PROTEIN 1"/>
    <property type="match status" value="1"/>
</dbReference>
<evidence type="ECO:0000259" key="2">
    <source>
        <dbReference type="SMART" id="SM00278"/>
    </source>
</evidence>
<keyword evidence="1" id="KW-0812">Transmembrane</keyword>
<dbReference type="Gene3D" id="3.10.560.10">
    <property type="entry name" value="Outer membrane lipoprotein wza domain like"/>
    <property type="match status" value="1"/>
</dbReference>
<gene>
    <name evidence="3" type="ORF">M670_02532</name>
</gene>
<feature type="domain" description="Helix-hairpin-helix DNA-binding motif class 1" evidence="2">
    <location>
        <begin position="178"/>
        <end position="197"/>
    </location>
</feature>